<proteinExistence type="predicted"/>
<dbReference type="Gramene" id="Os04t0648750-01">
    <property type="protein sequence ID" value="Os04t0648750-01"/>
    <property type="gene ID" value="Os04g0648750"/>
</dbReference>
<evidence type="ECO:0000313" key="3">
    <source>
        <dbReference type="Proteomes" id="UP000059680"/>
    </source>
</evidence>
<protein>
    <submittedName>
        <fullName evidence="2">Os04g0648750 protein</fullName>
    </submittedName>
</protein>
<reference evidence="3" key="1">
    <citation type="journal article" date="2005" name="Nature">
        <title>The map-based sequence of the rice genome.</title>
        <authorList>
            <consortium name="International rice genome sequencing project (IRGSP)"/>
            <person name="Matsumoto T."/>
            <person name="Wu J."/>
            <person name="Kanamori H."/>
            <person name="Katayose Y."/>
            <person name="Fujisawa M."/>
            <person name="Namiki N."/>
            <person name="Mizuno H."/>
            <person name="Yamamoto K."/>
            <person name="Antonio B.A."/>
            <person name="Baba T."/>
            <person name="Sakata K."/>
            <person name="Nagamura Y."/>
            <person name="Aoki H."/>
            <person name="Arikawa K."/>
            <person name="Arita K."/>
            <person name="Bito T."/>
            <person name="Chiden Y."/>
            <person name="Fujitsuka N."/>
            <person name="Fukunaka R."/>
            <person name="Hamada M."/>
            <person name="Harada C."/>
            <person name="Hayashi A."/>
            <person name="Hijishita S."/>
            <person name="Honda M."/>
            <person name="Hosokawa S."/>
            <person name="Ichikawa Y."/>
            <person name="Idonuma A."/>
            <person name="Iijima M."/>
            <person name="Ikeda M."/>
            <person name="Ikeno M."/>
            <person name="Ito K."/>
            <person name="Ito S."/>
            <person name="Ito T."/>
            <person name="Ito Y."/>
            <person name="Ito Y."/>
            <person name="Iwabuchi A."/>
            <person name="Kamiya K."/>
            <person name="Karasawa W."/>
            <person name="Kurita K."/>
            <person name="Katagiri S."/>
            <person name="Kikuta A."/>
            <person name="Kobayashi H."/>
            <person name="Kobayashi N."/>
            <person name="Machita K."/>
            <person name="Maehara T."/>
            <person name="Masukawa M."/>
            <person name="Mizubayashi T."/>
            <person name="Mukai Y."/>
            <person name="Nagasaki H."/>
            <person name="Nagata Y."/>
            <person name="Naito S."/>
            <person name="Nakashima M."/>
            <person name="Nakama Y."/>
            <person name="Nakamichi Y."/>
            <person name="Nakamura M."/>
            <person name="Meguro A."/>
            <person name="Negishi M."/>
            <person name="Ohta I."/>
            <person name="Ohta T."/>
            <person name="Okamoto M."/>
            <person name="Ono N."/>
            <person name="Saji S."/>
            <person name="Sakaguchi M."/>
            <person name="Sakai K."/>
            <person name="Shibata M."/>
            <person name="Shimokawa T."/>
            <person name="Song J."/>
            <person name="Takazaki Y."/>
            <person name="Terasawa K."/>
            <person name="Tsugane M."/>
            <person name="Tsuji K."/>
            <person name="Ueda S."/>
            <person name="Waki K."/>
            <person name="Yamagata H."/>
            <person name="Yamamoto M."/>
            <person name="Yamamoto S."/>
            <person name="Yamane H."/>
            <person name="Yoshiki S."/>
            <person name="Yoshihara R."/>
            <person name="Yukawa K."/>
            <person name="Zhong H."/>
            <person name="Yano M."/>
            <person name="Yuan Q."/>
            <person name="Ouyang S."/>
            <person name="Liu J."/>
            <person name="Jones K.M."/>
            <person name="Gansberger K."/>
            <person name="Moffat K."/>
            <person name="Hill J."/>
            <person name="Bera J."/>
            <person name="Fadrosh D."/>
            <person name="Jin S."/>
            <person name="Johri S."/>
            <person name="Kim M."/>
            <person name="Overton L."/>
            <person name="Reardon M."/>
            <person name="Tsitrin T."/>
            <person name="Vuong H."/>
            <person name="Weaver B."/>
            <person name="Ciecko A."/>
            <person name="Tallon L."/>
            <person name="Jackson J."/>
            <person name="Pai G."/>
            <person name="Aken S.V."/>
            <person name="Utterback T."/>
            <person name="Reidmuller S."/>
            <person name="Feldblyum T."/>
            <person name="Hsiao J."/>
            <person name="Zismann V."/>
            <person name="Iobst S."/>
            <person name="de Vazeille A.R."/>
            <person name="Buell C.R."/>
            <person name="Ying K."/>
            <person name="Li Y."/>
            <person name="Lu T."/>
            <person name="Huang Y."/>
            <person name="Zhao Q."/>
            <person name="Feng Q."/>
            <person name="Zhang L."/>
            <person name="Zhu J."/>
            <person name="Weng Q."/>
            <person name="Mu J."/>
            <person name="Lu Y."/>
            <person name="Fan D."/>
            <person name="Liu Y."/>
            <person name="Guan J."/>
            <person name="Zhang Y."/>
            <person name="Yu S."/>
            <person name="Liu X."/>
            <person name="Zhang Y."/>
            <person name="Hong G."/>
            <person name="Han B."/>
            <person name="Choisne N."/>
            <person name="Demange N."/>
            <person name="Orjeda G."/>
            <person name="Samain S."/>
            <person name="Cattolico L."/>
            <person name="Pelletier E."/>
            <person name="Couloux A."/>
            <person name="Segurens B."/>
            <person name="Wincker P."/>
            <person name="D'Hont A."/>
            <person name="Scarpelli C."/>
            <person name="Weissenbach J."/>
            <person name="Salanoubat M."/>
            <person name="Quetier F."/>
            <person name="Yu Y."/>
            <person name="Kim H.R."/>
            <person name="Rambo T."/>
            <person name="Currie J."/>
            <person name="Collura K."/>
            <person name="Luo M."/>
            <person name="Yang T."/>
            <person name="Ammiraju J.S.S."/>
            <person name="Engler F."/>
            <person name="Soderlund C."/>
            <person name="Wing R.A."/>
            <person name="Palmer L.E."/>
            <person name="de la Bastide M."/>
            <person name="Spiegel L."/>
            <person name="Nascimento L."/>
            <person name="Zutavern T."/>
            <person name="O'Shaughnessy A."/>
            <person name="Dike S."/>
            <person name="Dedhia N."/>
            <person name="Preston R."/>
            <person name="Balija V."/>
            <person name="McCombie W.R."/>
            <person name="Chow T."/>
            <person name="Chen H."/>
            <person name="Chung M."/>
            <person name="Chen C."/>
            <person name="Shaw J."/>
            <person name="Wu H."/>
            <person name="Hsiao K."/>
            <person name="Chao Y."/>
            <person name="Chu M."/>
            <person name="Cheng C."/>
            <person name="Hour A."/>
            <person name="Lee P."/>
            <person name="Lin S."/>
            <person name="Lin Y."/>
            <person name="Liou J."/>
            <person name="Liu S."/>
            <person name="Hsing Y."/>
            <person name="Raghuvanshi S."/>
            <person name="Mohanty A."/>
            <person name="Bharti A.K."/>
            <person name="Gaur A."/>
            <person name="Gupta V."/>
            <person name="Kumar D."/>
            <person name="Ravi V."/>
            <person name="Vij S."/>
            <person name="Kapur A."/>
            <person name="Khurana P."/>
            <person name="Khurana P."/>
            <person name="Khurana J.P."/>
            <person name="Tyagi A.K."/>
            <person name="Gaikwad K."/>
            <person name="Singh A."/>
            <person name="Dalal V."/>
            <person name="Srivastava S."/>
            <person name="Dixit A."/>
            <person name="Pal A.K."/>
            <person name="Ghazi I.A."/>
            <person name="Yadav M."/>
            <person name="Pandit A."/>
            <person name="Bhargava A."/>
            <person name="Sureshbabu K."/>
            <person name="Batra K."/>
            <person name="Sharma T.R."/>
            <person name="Mohapatra T."/>
            <person name="Singh N.K."/>
            <person name="Messing J."/>
            <person name="Nelson A.B."/>
            <person name="Fuks G."/>
            <person name="Kavchok S."/>
            <person name="Keizer G."/>
            <person name="Linton E."/>
            <person name="Llaca V."/>
            <person name="Song R."/>
            <person name="Tanyolac B."/>
            <person name="Young S."/>
            <person name="Ho-Il K."/>
            <person name="Hahn J.H."/>
            <person name="Sangsakoo G."/>
            <person name="Vanavichit A."/>
            <person name="de Mattos Luiz.A.T."/>
            <person name="Zimmer P.D."/>
            <person name="Malone G."/>
            <person name="Dellagostin O."/>
            <person name="de Oliveira A.C."/>
            <person name="Bevan M."/>
            <person name="Bancroft I."/>
            <person name="Minx P."/>
            <person name="Cordum H."/>
            <person name="Wilson R."/>
            <person name="Cheng Z."/>
            <person name="Jin W."/>
            <person name="Jiang J."/>
            <person name="Leong S.A."/>
            <person name="Iwama H."/>
            <person name="Gojobori T."/>
            <person name="Itoh T."/>
            <person name="Niimura Y."/>
            <person name="Fujii Y."/>
            <person name="Habara T."/>
            <person name="Sakai H."/>
            <person name="Sato Y."/>
            <person name="Wilson G."/>
            <person name="Kumar K."/>
            <person name="McCouch S."/>
            <person name="Juretic N."/>
            <person name="Hoen D."/>
            <person name="Wright S."/>
            <person name="Bruskiewich R."/>
            <person name="Bureau T."/>
            <person name="Miyao A."/>
            <person name="Hirochika H."/>
            <person name="Nishikawa T."/>
            <person name="Kadowaki K."/>
            <person name="Sugiura M."/>
            <person name="Burr B."/>
            <person name="Sasaki T."/>
        </authorList>
    </citation>
    <scope>NUCLEOTIDE SEQUENCE [LARGE SCALE GENOMIC DNA]</scope>
    <source>
        <strain evidence="3">cv. Nipponbare</strain>
    </source>
</reference>
<name>A0A0N7KJT7_ORYSJ</name>
<reference evidence="2 3" key="2">
    <citation type="journal article" date="2013" name="Plant Cell Physiol.">
        <title>Rice Annotation Project Database (RAP-DB): an integrative and interactive database for rice genomics.</title>
        <authorList>
            <person name="Sakai H."/>
            <person name="Lee S.S."/>
            <person name="Tanaka T."/>
            <person name="Numa H."/>
            <person name="Kim J."/>
            <person name="Kawahara Y."/>
            <person name="Wakimoto H."/>
            <person name="Yang C.C."/>
            <person name="Iwamoto M."/>
            <person name="Abe T."/>
            <person name="Yamada Y."/>
            <person name="Muto A."/>
            <person name="Inokuchi H."/>
            <person name="Ikemura T."/>
            <person name="Matsumoto T."/>
            <person name="Sasaki T."/>
            <person name="Itoh T."/>
        </authorList>
    </citation>
    <scope>NUCLEOTIDE SEQUENCE [LARGE SCALE GENOMIC DNA]</scope>
    <source>
        <strain evidence="3">cv. Nipponbare</strain>
    </source>
</reference>
<reference evidence="2 3" key="3">
    <citation type="journal article" date="2013" name="Rice">
        <title>Improvement of the Oryza sativa Nipponbare reference genome using next generation sequence and optical map data.</title>
        <authorList>
            <person name="Kawahara Y."/>
            <person name="de la Bastide M."/>
            <person name="Hamilton J.P."/>
            <person name="Kanamori H."/>
            <person name="McCombie W.R."/>
            <person name="Ouyang S."/>
            <person name="Schwartz D.C."/>
            <person name="Tanaka T."/>
            <person name="Wu J."/>
            <person name="Zhou S."/>
            <person name="Childs K.L."/>
            <person name="Davidson R.M."/>
            <person name="Lin H."/>
            <person name="Quesada-Ocampo L."/>
            <person name="Vaillancourt B."/>
            <person name="Sakai H."/>
            <person name="Lee S.S."/>
            <person name="Kim J."/>
            <person name="Numa H."/>
            <person name="Itoh T."/>
            <person name="Buell C.R."/>
            <person name="Matsumoto T."/>
        </authorList>
    </citation>
    <scope>NUCLEOTIDE SEQUENCE [LARGE SCALE GENOMIC DNA]</scope>
    <source>
        <strain evidence="3">cv. Nipponbare</strain>
    </source>
</reference>
<evidence type="ECO:0000256" key="1">
    <source>
        <dbReference type="SAM" id="MobiDB-lite"/>
    </source>
</evidence>
<keyword evidence="3" id="KW-1185">Reference proteome</keyword>
<sequence>MPRVYASSPPHSSRRYASCSLSSPLTRDRAPSSRWRTASAPPSVQPSCGRGRDRAAFLTFFCLPRRARLAKSLAPLGFAVEHRSSSQQRRFPRFSLLLLGWLQRGDTGTRRYVLRSRWER</sequence>
<dbReference type="AlphaFoldDB" id="A0A0N7KJT7"/>
<feature type="region of interest" description="Disordered" evidence="1">
    <location>
        <begin position="1"/>
        <end position="50"/>
    </location>
</feature>
<accession>A0A0N7KJT7</accession>
<dbReference type="Proteomes" id="UP000059680">
    <property type="component" value="Chromosome 4"/>
</dbReference>
<dbReference type="EMBL" id="AP014960">
    <property type="protein sequence ID" value="BAS91329.1"/>
    <property type="molecule type" value="Genomic_DNA"/>
</dbReference>
<gene>
    <name evidence="2" type="ordered locus">Os04g0648750</name>
    <name evidence="2" type="ORF">OSNPB_040648750</name>
</gene>
<dbReference type="InParanoid" id="A0A0N7KJT7"/>
<organism evidence="2 3">
    <name type="scientific">Oryza sativa subsp. japonica</name>
    <name type="common">Rice</name>
    <dbReference type="NCBI Taxonomy" id="39947"/>
    <lineage>
        <taxon>Eukaryota</taxon>
        <taxon>Viridiplantae</taxon>
        <taxon>Streptophyta</taxon>
        <taxon>Embryophyta</taxon>
        <taxon>Tracheophyta</taxon>
        <taxon>Spermatophyta</taxon>
        <taxon>Magnoliopsida</taxon>
        <taxon>Liliopsida</taxon>
        <taxon>Poales</taxon>
        <taxon>Poaceae</taxon>
        <taxon>BOP clade</taxon>
        <taxon>Oryzoideae</taxon>
        <taxon>Oryzeae</taxon>
        <taxon>Oryzinae</taxon>
        <taxon>Oryza</taxon>
        <taxon>Oryza sativa</taxon>
    </lineage>
</organism>
<dbReference type="PaxDb" id="39947-A0A0N7KJT7"/>
<evidence type="ECO:0000313" key="2">
    <source>
        <dbReference type="EMBL" id="BAS91329.1"/>
    </source>
</evidence>
<feature type="compositionally biased region" description="Polar residues" evidence="1">
    <location>
        <begin position="34"/>
        <end position="46"/>
    </location>
</feature>